<dbReference type="AlphaFoldDB" id="A0A0A1SMG5"/>
<dbReference type="OrthoDB" id="10276110at2759"/>
<evidence type="ECO:0000256" key="1">
    <source>
        <dbReference type="SAM" id="MobiDB-lite"/>
    </source>
</evidence>
<proteinExistence type="predicted"/>
<dbReference type="HOGENOM" id="CLU_1462322_0_0_1"/>
<feature type="region of interest" description="Disordered" evidence="1">
    <location>
        <begin position="16"/>
        <end position="37"/>
    </location>
</feature>
<gene>
    <name evidence="2" type="ORF">VHEMI01654</name>
</gene>
<organism evidence="2 3">
    <name type="scientific">[Torrubiella] hemipterigena</name>
    <dbReference type="NCBI Taxonomy" id="1531966"/>
    <lineage>
        <taxon>Eukaryota</taxon>
        <taxon>Fungi</taxon>
        <taxon>Dikarya</taxon>
        <taxon>Ascomycota</taxon>
        <taxon>Pezizomycotina</taxon>
        <taxon>Sordariomycetes</taxon>
        <taxon>Hypocreomycetidae</taxon>
        <taxon>Hypocreales</taxon>
        <taxon>Clavicipitaceae</taxon>
        <taxon>Clavicipitaceae incertae sedis</taxon>
        <taxon>'Torrubiella' clade</taxon>
    </lineage>
</organism>
<evidence type="ECO:0000313" key="2">
    <source>
        <dbReference type="EMBL" id="CEJ81533.1"/>
    </source>
</evidence>
<dbReference type="Proteomes" id="UP000039046">
    <property type="component" value="Unassembled WGS sequence"/>
</dbReference>
<accession>A0A0A1SMG5</accession>
<name>A0A0A1SMG5_9HYPO</name>
<dbReference type="EMBL" id="CDHN01000001">
    <property type="protein sequence ID" value="CEJ81533.1"/>
    <property type="molecule type" value="Genomic_DNA"/>
</dbReference>
<reference evidence="2 3" key="1">
    <citation type="journal article" date="2015" name="Genome Announc.">
        <title>Draft Genome Sequence and Gene Annotation of the Entomopathogenic Fungus Verticillium hemipterigenum.</title>
        <authorList>
            <person name="Horn F."/>
            <person name="Habel A."/>
            <person name="Scharf D.H."/>
            <person name="Dworschak J."/>
            <person name="Brakhage A.A."/>
            <person name="Guthke R."/>
            <person name="Hertweck C."/>
            <person name="Linde J."/>
        </authorList>
    </citation>
    <scope>NUCLEOTIDE SEQUENCE [LARGE SCALE GENOMIC DNA]</scope>
</reference>
<evidence type="ECO:0000313" key="3">
    <source>
        <dbReference type="Proteomes" id="UP000039046"/>
    </source>
</evidence>
<sequence length="185" mass="20890">MANTTTIEEMQEAVAENRQDAARARGGLGESSARHLNPADDKVRAAFLTTLYDAVVANVDPTNPGSEIPTSPPRDYEQLLSVTNGLRDTDLRSSGVAALNPVPETENEIHGMVANRRTQAYSVLDLGESGWEMSTSYVMGKQGVNPQVFHWLGYYYTRRDPTRHDLRPGEEEWKWRVFYKKKERF</sequence>
<keyword evidence="3" id="KW-1185">Reference proteome</keyword>
<protein>
    <submittedName>
        <fullName evidence="2">Uncharacterized protein</fullName>
    </submittedName>
</protein>